<gene>
    <name evidence="2" type="ORF">OM944_01675</name>
</gene>
<reference evidence="2" key="1">
    <citation type="submission" date="2022-10" db="EMBL/GenBank/DDBJ databases">
        <title>Algoriphagus sp. a novel bacteria isolate from halophytes salicornia europaea.</title>
        <authorList>
            <person name="Peng Y."/>
            <person name="Jiang L."/>
            <person name="Lee J."/>
        </authorList>
    </citation>
    <scope>NUCLEOTIDE SEQUENCE</scope>
    <source>
        <strain evidence="2">TR-M5</strain>
    </source>
</reference>
<feature type="chain" id="PRO_5046526120" description="Lipoprotein" evidence="1">
    <location>
        <begin position="28"/>
        <end position="132"/>
    </location>
</feature>
<evidence type="ECO:0000256" key="1">
    <source>
        <dbReference type="SAM" id="SignalP"/>
    </source>
</evidence>
<dbReference type="Proteomes" id="UP001163156">
    <property type="component" value="Chromosome"/>
</dbReference>
<protein>
    <recommendedName>
        <fullName evidence="4">Lipoprotein</fullName>
    </recommendedName>
</protein>
<keyword evidence="1" id="KW-0732">Signal</keyword>
<organism evidence="2 3">
    <name type="scientific">Algoriphagus halophytocola</name>
    <dbReference type="NCBI Taxonomy" id="2991499"/>
    <lineage>
        <taxon>Bacteria</taxon>
        <taxon>Pseudomonadati</taxon>
        <taxon>Bacteroidota</taxon>
        <taxon>Cytophagia</taxon>
        <taxon>Cytophagales</taxon>
        <taxon>Cyclobacteriaceae</taxon>
        <taxon>Algoriphagus</taxon>
    </lineage>
</organism>
<keyword evidence="3" id="KW-1185">Reference proteome</keyword>
<sequence>MHFLEKFAALLLLAAILSASYSCSLFEEEDPDFEELLECQVQDPIAELVWLQEIIAKEEAYERRSSMRIWVGDYEGTGVIIYENLVFSCYLCYVYDCAGNVAFETNLEGVDKLDFSAKVREVKVLYEYNWVE</sequence>
<evidence type="ECO:0000313" key="3">
    <source>
        <dbReference type="Proteomes" id="UP001163156"/>
    </source>
</evidence>
<dbReference type="EMBL" id="CP110226">
    <property type="protein sequence ID" value="UZD23205.1"/>
    <property type="molecule type" value="Genomic_DNA"/>
</dbReference>
<evidence type="ECO:0008006" key="4">
    <source>
        <dbReference type="Google" id="ProtNLM"/>
    </source>
</evidence>
<accession>A0ABY6MHF1</accession>
<dbReference type="PROSITE" id="PS51257">
    <property type="entry name" value="PROKAR_LIPOPROTEIN"/>
    <property type="match status" value="1"/>
</dbReference>
<name>A0ABY6MHF1_9BACT</name>
<dbReference type="RefSeq" id="WP_264809744.1">
    <property type="nucleotide sequence ID" value="NZ_CP110226.1"/>
</dbReference>
<proteinExistence type="predicted"/>
<feature type="signal peptide" evidence="1">
    <location>
        <begin position="1"/>
        <end position="27"/>
    </location>
</feature>
<evidence type="ECO:0000313" key="2">
    <source>
        <dbReference type="EMBL" id="UZD23205.1"/>
    </source>
</evidence>